<reference evidence="7 8" key="1">
    <citation type="submission" date="2022-10" db="EMBL/GenBank/DDBJ databases">
        <title>The complete genomes of actinobacterial strains from the NBC collection.</title>
        <authorList>
            <person name="Joergensen T.S."/>
            <person name="Alvarez Arevalo M."/>
            <person name="Sterndorff E.B."/>
            <person name="Faurdal D."/>
            <person name="Vuksanovic O."/>
            <person name="Mourched A.-S."/>
            <person name="Charusanti P."/>
            <person name="Shaw S."/>
            <person name="Blin K."/>
            <person name="Weber T."/>
        </authorList>
    </citation>
    <scope>NUCLEOTIDE SEQUENCE [LARGE SCALE GENOMIC DNA]</scope>
    <source>
        <strain evidence="7 8">NBC_00319</strain>
    </source>
</reference>
<dbReference type="RefSeq" id="WP_045821685.1">
    <property type="nucleotide sequence ID" value="NZ_CP108021.1"/>
</dbReference>
<dbReference type="Proteomes" id="UP001432128">
    <property type="component" value="Chromosome"/>
</dbReference>
<dbReference type="AlphaFoldDB" id="A0AAU4JZW0"/>
<evidence type="ECO:0000256" key="3">
    <source>
        <dbReference type="ARBA" id="ARBA00022989"/>
    </source>
</evidence>
<name>A0AAU4JZW0_9NOCA</name>
<evidence type="ECO:0000256" key="2">
    <source>
        <dbReference type="ARBA" id="ARBA00022692"/>
    </source>
</evidence>
<dbReference type="EMBL" id="CP108021">
    <property type="protein sequence ID" value="WUM19278.1"/>
    <property type="molecule type" value="Genomic_DNA"/>
</dbReference>
<evidence type="ECO:0000313" key="7">
    <source>
        <dbReference type="EMBL" id="WUM19278.1"/>
    </source>
</evidence>
<evidence type="ECO:0000256" key="4">
    <source>
        <dbReference type="ARBA" id="ARBA00023136"/>
    </source>
</evidence>
<dbReference type="Pfam" id="PF06305">
    <property type="entry name" value="LapA_dom"/>
    <property type="match status" value="1"/>
</dbReference>
<dbReference type="InterPro" id="IPR010445">
    <property type="entry name" value="LapA_dom"/>
</dbReference>
<accession>A0AAU4JZW0</accession>
<feature type="transmembrane region" description="Helical" evidence="5">
    <location>
        <begin position="21"/>
        <end position="40"/>
    </location>
</feature>
<keyword evidence="2 5" id="KW-0812">Transmembrane</keyword>
<dbReference type="KEGG" id="whr:OG579_16435"/>
<organism evidence="7 8">
    <name type="scientific">Williamsia herbipolensis</name>
    <dbReference type="NCBI Taxonomy" id="1603258"/>
    <lineage>
        <taxon>Bacteria</taxon>
        <taxon>Bacillati</taxon>
        <taxon>Actinomycetota</taxon>
        <taxon>Actinomycetes</taxon>
        <taxon>Mycobacteriales</taxon>
        <taxon>Nocardiaceae</taxon>
        <taxon>Williamsia</taxon>
    </lineage>
</organism>
<evidence type="ECO:0000256" key="5">
    <source>
        <dbReference type="SAM" id="Phobius"/>
    </source>
</evidence>
<keyword evidence="3 5" id="KW-1133">Transmembrane helix</keyword>
<dbReference type="GO" id="GO:0005886">
    <property type="term" value="C:plasma membrane"/>
    <property type="evidence" value="ECO:0007669"/>
    <property type="project" value="InterPro"/>
</dbReference>
<keyword evidence="1" id="KW-1003">Cell membrane</keyword>
<evidence type="ECO:0000313" key="8">
    <source>
        <dbReference type="Proteomes" id="UP001432128"/>
    </source>
</evidence>
<feature type="domain" description="Lipopolysaccharide assembly protein A" evidence="6">
    <location>
        <begin position="41"/>
        <end position="88"/>
    </location>
</feature>
<keyword evidence="8" id="KW-1185">Reference proteome</keyword>
<keyword evidence="4 5" id="KW-0472">Membrane</keyword>
<sequence length="88" mass="9172">MSAATTETSRPTRRRSIGAGSGVLLVLTVVVIAALVTFVLQNTDKVSVKFLAWQLDLGLGLALLIGAAVGAVLAWLISGSIRARRALK</sequence>
<protein>
    <submittedName>
        <fullName evidence="7">Lipopolysaccharide assembly protein LapA domain-containing protein</fullName>
    </submittedName>
</protein>
<gene>
    <name evidence="7" type="ORF">OG579_16435</name>
</gene>
<evidence type="ECO:0000256" key="1">
    <source>
        <dbReference type="ARBA" id="ARBA00022475"/>
    </source>
</evidence>
<evidence type="ECO:0000259" key="6">
    <source>
        <dbReference type="Pfam" id="PF06305"/>
    </source>
</evidence>
<proteinExistence type="predicted"/>
<feature type="transmembrane region" description="Helical" evidence="5">
    <location>
        <begin position="60"/>
        <end position="78"/>
    </location>
</feature>